<dbReference type="Proteomes" id="UP000251891">
    <property type="component" value="Unassembled WGS sequence"/>
</dbReference>
<feature type="compositionally biased region" description="Low complexity" evidence="1">
    <location>
        <begin position="169"/>
        <end position="189"/>
    </location>
</feature>
<sequence>MGYPGDRDGPGGWPGEQPPYGGEPQRPDSGPTHPFSPRLGGEGTAATPSPWAQDPPTQQYGSSYDSPGYGSDPYGSDPYGDPPGRYGTGHPQGLAQEPPDELYGTTGERYFTGPGDEPEEYTRHRSTPPRRERNRMPLVIGGAALAGVVLIAGGFGLSAVLKDDPEPAPAAASAPPATPTAAPTPTTSPQVPLNTKIKTRTTDPQALTFTEIFNRSRFTVSRTRYVMTARRAERSCARAVNGTALATAITRGGCSQVLRATFARSDGALVGTVGVFNLSTENAAKLAQRAGGGKDTYLQPLPGGGVTRKIGKGAALGTISVRGHYLVMTWVQRPDGKAVPAAQHKAVSTFGQHVTWGSNLTKALHYRGIEGKPYGK</sequence>
<dbReference type="RefSeq" id="WP_111865496.1">
    <property type="nucleotide sequence ID" value="NZ_QLYX01000004.1"/>
</dbReference>
<organism evidence="3 4">
    <name type="scientific">Actinomadura craniellae</name>
    <dbReference type="NCBI Taxonomy" id="2231787"/>
    <lineage>
        <taxon>Bacteria</taxon>
        <taxon>Bacillati</taxon>
        <taxon>Actinomycetota</taxon>
        <taxon>Actinomycetes</taxon>
        <taxon>Streptosporangiales</taxon>
        <taxon>Thermomonosporaceae</taxon>
        <taxon>Actinomadura</taxon>
    </lineage>
</organism>
<reference evidence="3 4" key="1">
    <citation type="submission" date="2018-06" db="EMBL/GenBank/DDBJ databases">
        <title>Actinomadura craniellae sp. nov. isolated from marine sponge Craniella sp.</title>
        <authorList>
            <person name="Li L."/>
            <person name="Xu Q.H."/>
            <person name="Lin H.W."/>
            <person name="Lu Y.H."/>
        </authorList>
    </citation>
    <scope>NUCLEOTIDE SEQUENCE [LARGE SCALE GENOMIC DNA]</scope>
    <source>
        <strain evidence="3 4">LHW63021</strain>
    </source>
</reference>
<proteinExistence type="predicted"/>
<keyword evidence="2" id="KW-1133">Transmembrane helix</keyword>
<keyword evidence="2" id="KW-0472">Membrane</keyword>
<feature type="region of interest" description="Disordered" evidence="1">
    <location>
        <begin position="165"/>
        <end position="196"/>
    </location>
</feature>
<keyword evidence="4" id="KW-1185">Reference proteome</keyword>
<gene>
    <name evidence="3" type="ORF">DPM19_10370</name>
</gene>
<protein>
    <submittedName>
        <fullName evidence="3">Uncharacterized protein</fullName>
    </submittedName>
</protein>
<dbReference type="AlphaFoldDB" id="A0A365H7M7"/>
<accession>A0A365H7M7</accession>
<dbReference type="EMBL" id="QLYX01000004">
    <property type="protein sequence ID" value="RAY15124.1"/>
    <property type="molecule type" value="Genomic_DNA"/>
</dbReference>
<feature type="compositionally biased region" description="Low complexity" evidence="1">
    <location>
        <begin position="60"/>
        <end position="84"/>
    </location>
</feature>
<evidence type="ECO:0000256" key="1">
    <source>
        <dbReference type="SAM" id="MobiDB-lite"/>
    </source>
</evidence>
<name>A0A365H7M7_9ACTN</name>
<dbReference type="OrthoDB" id="3468003at2"/>
<evidence type="ECO:0000313" key="3">
    <source>
        <dbReference type="EMBL" id="RAY15124.1"/>
    </source>
</evidence>
<evidence type="ECO:0000256" key="2">
    <source>
        <dbReference type="SAM" id="Phobius"/>
    </source>
</evidence>
<comment type="caution">
    <text evidence="3">The sequence shown here is derived from an EMBL/GenBank/DDBJ whole genome shotgun (WGS) entry which is preliminary data.</text>
</comment>
<keyword evidence="2" id="KW-0812">Transmembrane</keyword>
<feature type="region of interest" description="Disordered" evidence="1">
    <location>
        <begin position="1"/>
        <end position="135"/>
    </location>
</feature>
<feature type="transmembrane region" description="Helical" evidence="2">
    <location>
        <begin position="138"/>
        <end position="161"/>
    </location>
</feature>
<evidence type="ECO:0000313" key="4">
    <source>
        <dbReference type="Proteomes" id="UP000251891"/>
    </source>
</evidence>